<evidence type="ECO:0000259" key="5">
    <source>
        <dbReference type="PROSITE" id="PS51078"/>
    </source>
</evidence>
<dbReference type="PANTHER" id="PTHR30136">
    <property type="entry name" value="HELIX-TURN-HELIX TRANSCRIPTIONAL REGULATOR, ICLR FAMILY"/>
    <property type="match status" value="1"/>
</dbReference>
<organism evidence="6 7">
    <name type="scientific">Microbacterium rhizomatis</name>
    <dbReference type="NCBI Taxonomy" id="1631477"/>
    <lineage>
        <taxon>Bacteria</taxon>
        <taxon>Bacillati</taxon>
        <taxon>Actinomycetota</taxon>
        <taxon>Actinomycetes</taxon>
        <taxon>Micrococcales</taxon>
        <taxon>Microbacteriaceae</taxon>
        <taxon>Microbacterium</taxon>
    </lineage>
</organism>
<dbReference type="SMART" id="SM00346">
    <property type="entry name" value="HTH_ICLR"/>
    <property type="match status" value="1"/>
</dbReference>
<reference evidence="7" key="1">
    <citation type="submission" date="2019-09" db="EMBL/GenBank/DDBJ databases">
        <title>Mumia zhuanghuii sp. nov. isolated from the intestinal contents of plateau pika (Ochotona curzoniae) in the Qinghai-Tibet plateau of China.</title>
        <authorList>
            <person name="Tian Z."/>
        </authorList>
    </citation>
    <scope>NUCLEOTIDE SEQUENCE [LARGE SCALE GENOMIC DNA]</scope>
    <source>
        <strain evidence="7">JCM 30598</strain>
    </source>
</reference>
<dbReference type="InterPro" id="IPR036390">
    <property type="entry name" value="WH_DNA-bd_sf"/>
</dbReference>
<dbReference type="PROSITE" id="PS51078">
    <property type="entry name" value="ICLR_ED"/>
    <property type="match status" value="1"/>
</dbReference>
<comment type="caution">
    <text evidence="6">The sequence shown here is derived from an EMBL/GenBank/DDBJ whole genome shotgun (WGS) entry which is preliminary data.</text>
</comment>
<keyword evidence="2" id="KW-0238">DNA-binding</keyword>
<dbReference type="Gene3D" id="3.30.450.40">
    <property type="match status" value="1"/>
</dbReference>
<feature type="domain" description="IclR-ED" evidence="5">
    <location>
        <begin position="70"/>
        <end position="257"/>
    </location>
</feature>
<dbReference type="Gene3D" id="1.10.10.10">
    <property type="entry name" value="Winged helix-like DNA-binding domain superfamily/Winged helix DNA-binding domain"/>
    <property type="match status" value="1"/>
</dbReference>
<dbReference type="InterPro" id="IPR014757">
    <property type="entry name" value="Tscrpt_reg_IclR_C"/>
</dbReference>
<evidence type="ECO:0000313" key="6">
    <source>
        <dbReference type="EMBL" id="KAA9108314.1"/>
    </source>
</evidence>
<proteinExistence type="predicted"/>
<dbReference type="EMBL" id="VYSA01000002">
    <property type="protein sequence ID" value="KAA9108314.1"/>
    <property type="molecule type" value="Genomic_DNA"/>
</dbReference>
<dbReference type="GO" id="GO:0003700">
    <property type="term" value="F:DNA-binding transcription factor activity"/>
    <property type="evidence" value="ECO:0007669"/>
    <property type="project" value="TreeGrafter"/>
</dbReference>
<evidence type="ECO:0000256" key="1">
    <source>
        <dbReference type="ARBA" id="ARBA00023015"/>
    </source>
</evidence>
<dbReference type="SUPFAM" id="SSF55781">
    <property type="entry name" value="GAF domain-like"/>
    <property type="match status" value="1"/>
</dbReference>
<keyword evidence="1" id="KW-0805">Transcription regulation</keyword>
<dbReference type="GO" id="GO:0003677">
    <property type="term" value="F:DNA binding"/>
    <property type="evidence" value="ECO:0007669"/>
    <property type="project" value="UniProtKB-KW"/>
</dbReference>
<evidence type="ECO:0000256" key="3">
    <source>
        <dbReference type="ARBA" id="ARBA00023163"/>
    </source>
</evidence>
<dbReference type="SUPFAM" id="SSF46785">
    <property type="entry name" value="Winged helix' DNA-binding domain"/>
    <property type="match status" value="1"/>
</dbReference>
<accession>A0A5J5J2P6</accession>
<dbReference type="InterPro" id="IPR029016">
    <property type="entry name" value="GAF-like_dom_sf"/>
</dbReference>
<feature type="domain" description="HTH iclR-type" evidence="4">
    <location>
        <begin position="8"/>
        <end position="69"/>
    </location>
</feature>
<dbReference type="RefSeq" id="WP_150449346.1">
    <property type="nucleotide sequence ID" value="NZ_VYSA01000002.1"/>
</dbReference>
<dbReference type="Pfam" id="PF01614">
    <property type="entry name" value="IclR_C"/>
    <property type="match status" value="1"/>
</dbReference>
<dbReference type="InterPro" id="IPR036388">
    <property type="entry name" value="WH-like_DNA-bd_sf"/>
</dbReference>
<gene>
    <name evidence="6" type="ORF">F6B43_13055</name>
</gene>
<dbReference type="PROSITE" id="PS51077">
    <property type="entry name" value="HTH_ICLR"/>
    <property type="match status" value="1"/>
</dbReference>
<evidence type="ECO:0000256" key="2">
    <source>
        <dbReference type="ARBA" id="ARBA00023125"/>
    </source>
</evidence>
<dbReference type="Proteomes" id="UP000325827">
    <property type="component" value="Unassembled WGS sequence"/>
</dbReference>
<name>A0A5J5J2P6_9MICO</name>
<evidence type="ECO:0000259" key="4">
    <source>
        <dbReference type="PROSITE" id="PS51077"/>
    </source>
</evidence>
<dbReference type="OrthoDB" id="4068713at2"/>
<dbReference type="AlphaFoldDB" id="A0A5J5J2P6"/>
<evidence type="ECO:0000313" key="7">
    <source>
        <dbReference type="Proteomes" id="UP000325827"/>
    </source>
</evidence>
<dbReference type="InterPro" id="IPR050707">
    <property type="entry name" value="HTH_MetabolicPath_Reg"/>
</dbReference>
<sequence length="257" mass="27829">MAQQHDAEGVLSRATRMLRSFSADDESLSATDLAHRTGLARTTAHRLAIELSGLGMLDRHADGRYTIGMGLWEIGELAPVSMRLRERALPHMLRLYEASSEVVHVAVLSGDDPTTAEALYVARVTGPHSIPTLSRMGGRHPLHTTGVGKALLAAQGDAWLDVFFRRTLERETVHSVIDERQLRAEIAEARERGFATTRQEMTLGNVSIAAVIPPTADLPPAAVGVVTHLARADERRLAPLVMTAARDIASSLESIAP</sequence>
<keyword evidence="7" id="KW-1185">Reference proteome</keyword>
<dbReference type="PANTHER" id="PTHR30136:SF24">
    <property type="entry name" value="HTH-TYPE TRANSCRIPTIONAL REPRESSOR ALLR"/>
    <property type="match status" value="1"/>
</dbReference>
<protein>
    <submittedName>
        <fullName evidence="6">IclR family transcriptional regulator</fullName>
    </submittedName>
</protein>
<dbReference type="GO" id="GO:0045892">
    <property type="term" value="P:negative regulation of DNA-templated transcription"/>
    <property type="evidence" value="ECO:0007669"/>
    <property type="project" value="TreeGrafter"/>
</dbReference>
<dbReference type="InterPro" id="IPR005471">
    <property type="entry name" value="Tscrpt_reg_IclR_N"/>
</dbReference>
<dbReference type="Pfam" id="PF09339">
    <property type="entry name" value="HTH_IclR"/>
    <property type="match status" value="1"/>
</dbReference>
<keyword evidence="3" id="KW-0804">Transcription</keyword>